<keyword evidence="2" id="KW-1015">Disulfide bond</keyword>
<organism evidence="8 9">
    <name type="scientific">Blepharisma stoltei</name>
    <dbReference type="NCBI Taxonomy" id="1481888"/>
    <lineage>
        <taxon>Eukaryota</taxon>
        <taxon>Sar</taxon>
        <taxon>Alveolata</taxon>
        <taxon>Ciliophora</taxon>
        <taxon>Postciliodesmatophora</taxon>
        <taxon>Heterotrichea</taxon>
        <taxon>Heterotrichida</taxon>
        <taxon>Blepharismidae</taxon>
        <taxon>Blepharisma</taxon>
    </lineage>
</organism>
<dbReference type="Gene3D" id="2.60.120.290">
    <property type="entry name" value="Spermadhesin, CUB domain"/>
    <property type="match status" value="2"/>
</dbReference>
<dbReference type="PROSITE" id="PS50237">
    <property type="entry name" value="HECT"/>
    <property type="match status" value="1"/>
</dbReference>
<feature type="coiled-coil region" evidence="4">
    <location>
        <begin position="2183"/>
        <end position="2215"/>
    </location>
</feature>
<proteinExistence type="predicted"/>
<dbReference type="GO" id="GO:0004842">
    <property type="term" value="F:ubiquitin-protein transferase activity"/>
    <property type="evidence" value="ECO:0007669"/>
    <property type="project" value="InterPro"/>
</dbReference>
<dbReference type="SUPFAM" id="SSF49854">
    <property type="entry name" value="Spermadhesin, CUB domain"/>
    <property type="match status" value="1"/>
</dbReference>
<dbReference type="EMBL" id="CAJZBQ010000018">
    <property type="protein sequence ID" value="CAG9317539.1"/>
    <property type="molecule type" value="Genomic_DNA"/>
</dbReference>
<dbReference type="SMART" id="SM00119">
    <property type="entry name" value="HECTc"/>
    <property type="match status" value="1"/>
</dbReference>
<keyword evidence="1 3" id="KW-0833">Ubl conjugation pathway</keyword>
<feature type="active site" description="Glycyl thioester intermediate" evidence="3">
    <location>
        <position position="4016"/>
    </location>
</feature>
<dbReference type="Gene3D" id="3.30.2160.10">
    <property type="entry name" value="Hect, E3 ligase catalytic domain"/>
    <property type="match status" value="1"/>
</dbReference>
<comment type="caution">
    <text evidence="8">The sequence shown here is derived from an EMBL/GenBank/DDBJ whole genome shotgun (WGS) entry which is preliminary data.</text>
</comment>
<dbReference type="Gene3D" id="2.60.120.920">
    <property type="match status" value="3"/>
</dbReference>
<evidence type="ECO:0000313" key="8">
    <source>
        <dbReference type="EMBL" id="CAG9317539.1"/>
    </source>
</evidence>
<accession>A0AAU9ISS7</accession>
<protein>
    <recommendedName>
        <fullName evidence="10">HECT E3 ubiquitin ligase</fullName>
    </recommendedName>
</protein>
<evidence type="ECO:0000313" key="9">
    <source>
        <dbReference type="Proteomes" id="UP001162131"/>
    </source>
</evidence>
<keyword evidence="4" id="KW-0175">Coiled coil</keyword>
<dbReference type="InterPro" id="IPR043136">
    <property type="entry name" value="B30.2/SPRY_sf"/>
</dbReference>
<evidence type="ECO:0000259" key="6">
    <source>
        <dbReference type="PROSITE" id="PS50188"/>
    </source>
</evidence>
<dbReference type="PROSITE" id="PS01180">
    <property type="entry name" value="CUB"/>
    <property type="match status" value="1"/>
</dbReference>
<dbReference type="SUPFAM" id="SSF49899">
    <property type="entry name" value="Concanavalin A-like lectins/glucanases"/>
    <property type="match status" value="3"/>
</dbReference>
<feature type="domain" description="CUB" evidence="5">
    <location>
        <begin position="817"/>
        <end position="927"/>
    </location>
</feature>
<evidence type="ECO:0008006" key="10">
    <source>
        <dbReference type="Google" id="ProtNLM"/>
    </source>
</evidence>
<dbReference type="PANTHER" id="PTHR46654:SF1">
    <property type="entry name" value="E3 UBIQUITIN-PROTEIN LIGASE HECTD3"/>
    <property type="match status" value="1"/>
</dbReference>
<dbReference type="PANTHER" id="PTHR46654">
    <property type="entry name" value="E3 UBIQUITIN-PROTEIN LIGASE HECTD3"/>
    <property type="match status" value="1"/>
</dbReference>
<evidence type="ECO:0000259" key="5">
    <source>
        <dbReference type="PROSITE" id="PS01180"/>
    </source>
</evidence>
<keyword evidence="9" id="KW-1185">Reference proteome</keyword>
<name>A0AAU9ISS7_9CILI</name>
<gene>
    <name evidence="8" type="ORF">BSTOLATCC_MIC18785</name>
</gene>
<evidence type="ECO:0000259" key="7">
    <source>
        <dbReference type="PROSITE" id="PS50237"/>
    </source>
</evidence>
<dbReference type="Gene3D" id="3.30.2410.10">
    <property type="entry name" value="Hect, E3 ligase catalytic domain"/>
    <property type="match status" value="1"/>
</dbReference>
<dbReference type="InterPro" id="IPR035983">
    <property type="entry name" value="Hect_E3_ubiquitin_ligase"/>
</dbReference>
<dbReference type="CDD" id="cd11709">
    <property type="entry name" value="SPRY"/>
    <property type="match status" value="2"/>
</dbReference>
<reference evidence="8" key="1">
    <citation type="submission" date="2021-09" db="EMBL/GenBank/DDBJ databases">
        <authorList>
            <consortium name="AG Swart"/>
            <person name="Singh M."/>
            <person name="Singh A."/>
            <person name="Seah K."/>
            <person name="Emmerich C."/>
        </authorList>
    </citation>
    <scope>NUCLEOTIDE SEQUENCE</scope>
    <source>
        <strain evidence="8">ATCC30299</strain>
    </source>
</reference>
<dbReference type="SMART" id="SM00042">
    <property type="entry name" value="CUB"/>
    <property type="match status" value="1"/>
</dbReference>
<dbReference type="SMART" id="SM00449">
    <property type="entry name" value="SPRY"/>
    <property type="match status" value="2"/>
</dbReference>
<feature type="domain" description="HECT" evidence="7">
    <location>
        <begin position="3707"/>
        <end position="4048"/>
    </location>
</feature>
<dbReference type="InterPro" id="IPR001870">
    <property type="entry name" value="B30.2/SPRY"/>
</dbReference>
<dbReference type="Proteomes" id="UP001162131">
    <property type="component" value="Unassembled WGS sequence"/>
</dbReference>
<dbReference type="PROSITE" id="PS50188">
    <property type="entry name" value="B302_SPRY"/>
    <property type="match status" value="2"/>
</dbReference>
<evidence type="ECO:0000256" key="2">
    <source>
        <dbReference type="ARBA" id="ARBA00023157"/>
    </source>
</evidence>
<dbReference type="CDD" id="cd00041">
    <property type="entry name" value="CUB"/>
    <property type="match status" value="1"/>
</dbReference>
<dbReference type="InterPro" id="IPR035914">
    <property type="entry name" value="Sperma_CUB_dom_sf"/>
</dbReference>
<dbReference type="InterPro" id="IPR003877">
    <property type="entry name" value="SPRY_dom"/>
</dbReference>
<dbReference type="Pfam" id="PF00431">
    <property type="entry name" value="CUB"/>
    <property type="match status" value="1"/>
</dbReference>
<dbReference type="Pfam" id="PF00622">
    <property type="entry name" value="SPRY"/>
    <property type="match status" value="3"/>
</dbReference>
<dbReference type="InterPro" id="IPR013320">
    <property type="entry name" value="ConA-like_dom_sf"/>
</dbReference>
<evidence type="ECO:0000256" key="1">
    <source>
        <dbReference type="ARBA" id="ARBA00022786"/>
    </source>
</evidence>
<dbReference type="InterPro" id="IPR000859">
    <property type="entry name" value="CUB_dom"/>
</dbReference>
<feature type="domain" description="B30.2/SPRY" evidence="6">
    <location>
        <begin position="275"/>
        <end position="472"/>
    </location>
</feature>
<feature type="domain" description="B30.2/SPRY" evidence="6">
    <location>
        <begin position="3121"/>
        <end position="3303"/>
    </location>
</feature>
<dbReference type="InterPro" id="IPR000569">
    <property type="entry name" value="HECT_dom"/>
</dbReference>
<sequence>MGNSASDIVQRVGSLSNDALVKTLGKDAELLKNPEVMFDVSELLVRSDLDSYHVPGSESLGLKIDDVGTKDEESMMCSLINSARLREKHEDTIKSLLEEILRKRGDDPNSKEMILRMQGFCRIFEALLRMEEREKRNKAEKEKEAPKKTVIMPPLARATMRFGFNTLLRIVNMMGSKNPNVYKFMISHTSEVLAEMQPLSLKTDDPSVNATIDKMVVFFEKILSGELGNLSDQDKKSSISSLFALAIASGNLLSILALANHFLKLKNEPEFASVVQFLTPHLKSFKELKIYDEDLTWDNSRSYNNMTISGNQKTISARVSNYSAALSTDVYTTGVHYFEFLIEQRNDDYYIGVADSAYANFDSNYDSRVQSYTYRTNGYYYIKDSSQHQWQSLMAGDRLGVFLNMDKKTVTFYKNGEKDPKGSQSIALESAKVIGVTYGNCQISIVDYPELPSDIYDAVYSAIPIDLDSKVAQLIESNQSLAGVSPSEITAFVLKKLANLNSKHLAKLNNGQKLPSKKSGISLDVQVPTIEILDSIIAYCGEISKHQSDVSQETCIEILDSAFKLLQAHLLGSAFIKECDLNLQFRHNIIEHTTEILNLLPNTKASEQGTATLTSCFSVFYDEPQEKLAYLVESLEGMIKGQEKSGVFKELEDKILLEMASPEVLFPALELINDEYAATIEKYLFFLCDLAASHSIKLIDGTETTVGIIKLLESSQIVLIAQAAKANFQGKWQDILVSYSIKVCQASDDVLKHVSEKHKVGLLPDNLVEKINKTIVKNVLEGLLFSLMLSKLGLDFLSKIMPLLQNIIASLAFFMSTPPKLTLGSGIVTTIYESSHNYDNNLDLTYLVKTPQAKKYTLVFDPQCRTENGCDYLILYTDESKSSQIARWEGENFPKEPFEVNQTQMFFTFHSDGSVNYWGWKIEIKAVVEMSYYKKQWPDTTKEACGMLLGLISTKLISGDFELAQEDEEASKLLSNPLLMYGIKDSCLVIAKEPGKINENLMTLSTTPGIGEKLKKAMLTRSYSEDVSRRVIRSQQVAKTLDDYVSDYGYWESPTYSDVPFLQEFIEGKEWCLEAWKEIKKKSGVVGPATNIGGSEMDQAERAVFAVYTAFFEMVDTVSKLFHNPSDIGITLKNIVKQTNLIRGWAQKHKQLLMDKGNPDITYTDICLDIVKKCTILLGSEYKLSLNELGVSKVMRHLLSSVVKAQKSDKVKVKEDSKWNILKEAVGVASTLKNLLTISSKSGGDENDDMKEFGRVQELVNSFLESPCSVEKIVDLLDQRRTRAIARVLGYLSLANFVNISPRQETNLIRAFGDSLRSKGTKKHYWHSLEGVDPCLLSIVQKSFYQIFGLLQKELIRSRQRPLTLHAYNHYLSVLEAMSSPLRGVDAYMILELQLTSTVNILLSWAKGHVGEEVINRPFQLNKCITRLGVFEGDSSGIQSAKILANRTEEGTETWISLDKGGENVLPISELIISDSQLEDYEDATGPIVIAGQTKYIMVKREDPRSDGKYLTDIPDLSNPTFTSWDEIAASEPAEEKKERERLKERLSKSAWSLFKILMYSIVGSMNEYNESKKILVQELFVRVLFVELKWDDTLHQPDSEDFKIGKLSSGSPWIGQMLVPKGYQKNPMVEWLRQFKFEIEHYEDFVIKDVINEFVEKADPAMKGVLTHNDLVYVDEVIASTLQSFEENKNYKGEFDFFRYLRVLRSLAGDFPLDVQEYIENSKLWQTLPEDFYTASRDYDMSNISRIQEIIAARLTRTDENSFTQILERFVQSETPGIVDKSQLDEKTPNEFKNSSQNLDLYVTLHAIIRNQQKFESYYNELQEVFRIYDDLPASCEEILKERKGQSNYIGSLLWTLYGCFGSNCIVSVLAREEYLEELLKLTFLSSSENTILIGARILAKVLPGQHSPQSFSKAWDNLTKYLPLTERKLDFTTLLFNKLGKASFWYGQKEHQKALYRWGYEIISLILALGAVERWRAHILDKVIESLQKAVSSLISGTPLDLSHIGVLYFLGSSAKNNDQVDSVPLELSRIKLKSSNFAQGTIKNIDGVNITVYSVVEDSELIEPEANIEAVEPYVTNNFYTELSLDEKKNLARSVMDFWKALQESYEKPLKGKADMLGELRVLYTKIDMYALLCISDLFEKKDMANESEIEDVLRLVIKKKNVSQNFSRDLYSTIMTEINKKLKKNVQAEEEEEKEMTEEQAMAKLAQMKEEDQILATELLSLDIPVLRIVKCFEQGIKEMDKILSYQDPAKEQKASLGVLYSLGGINFQTKDPEGHAEIFQNKQSHFVISNSGDSALRKEITASIPATIFHNLETFCSSLTFLAALEGTPSGDQLNYGLKLGDLELRITQDPGFACLMVNGDIACEVNLSQPVELRIFSKPSGYLSVVYGTSHTDVHSNSVFNGLELGKFGLFMMEGESASLLAFEIHDGKYEGAFKNKYNKAAPNAGGENYVTVKCKKDSNDRLRLRMMGYSDEQITEALGKNDDLLSAINYLYANHDQKSMSGETLSLIYESIISVKLFDTLADVPKGFIVAPVYEDGKAIEYDIPNRKILAFKKEKLTEGNVCTGFCIGESIRDAENLGEFAISTANDRSLPVWAKISPISKKETSIKDIALIKTAKVHSVQVPRGFLLICDKEGKALNVAPKNEKNYYIFVAVKYQQSLLDCFITPFSSVSATASAFGIVDQFEGGEKKVAGKEEEVKYDQLSVMELFSKLWRVEESRLQKSSKKLLLSLLKASETYLLSLSDKEGFGKVVDFLGEDLNMLSNSFDVLLGNSSLVKFREEVVKESLEKLLKYCIQPSDAIGGMLASLIIESNHPYEDNMNVDDVISIRGARALRIEFDSQCYTENNCDQLRFYEGPNRSGELACYTGQGESVWKPLDVPGDTVYTYFHSDGSVHYWGYKFTVIPVGSTSGDSVERPDSALWMLEKIAKIAELDNGLELSLSPRLIQPLFLFSLTASQTDEKCKAIDIIRKLLRGQQHSTMKNILQLLLQEATTLYNANKSAKSSHPLLQALILLLAQNKDRYQIDINENWFVDFCELLSDMKGLADKDASLEDFLFENFRTKVNALEKIFESSHPYERIMKKNLLEIQGASSLTLDFDPQTKVLPYDDIYLSYDEAGLKNAQDFTSIRQLKDAKWANDPKGPDISFSNNNMTVTRTNSSGWGCALWNETYSSKVTTIKFYIDNSGDSTYLYIGVFKAGEEYSLSTYIGTDSPTPVWSWKISGEFCKKGSSQDGQPSYTTGDLVGMQIDMNSKVLTFFKNDVEVYKFTDIADAVVPVICFGGSNQLVTIRSVEQVSSAGNASMSDKKIEVAGSSVYLWFPINKGFTSRYFWEGNTNSVKSADELTISKTGEGQTIHSTTARVENGRHYAEVKICSEEEVGVGFFHQSSIEENKAEDQRQAIYYSTGKISSHDSGTDGFTTGDTIGCYIDMEAKQIMFFKNGIFLIRFINENIAIGETYKFGAVLTVQNQSLAIIADPNIPNEIDILNPVEAPDKEEWGYKVKVVPSFRGRNAKITESILSFLSEETQKEWKDGYRAKFLQLFKSGAADQLVIYLDEMTQAKGLEVLQLTPENLNPTADELIYYPELERLSKDDITELYKILVNFNSRIENLLYLFNLHVESYSSMTELQRVFMGSRNYIFFKLKNGLLKEGLSKTACESRTEITVDRPKAARHRHRKDVDVNGQFSVFGQVYRLMLTKGNREYRNSERFFRVTYRGEAATDAGGPYNETISNMCDELMSSFLRLLIPIPNNVNNMGENRDCWIVNPAAETKNDMELYLFLGKLMGAAIRTQNNLNLSLSPLFWKRLLLDPVDIRDLRATDVCTVQILEILRNLEANSITKDNFSDAYDIKFTTKDTSGRDVELIENGANRQVTFDDAKEYAELVEKFRLNEGAKAYEMIRKGISAVIPLDYLNLFSWRQVQTLVCGAPTIDIDILKGNTDYESCGINDAHIQLFWDVVGEMSQKERSLLIKFIWGRSRLPSGRDWRHMKITRYNPPGAVNNYLPVTHTCFFTIDLPPYTTRDAMKNKLLYAITHCSAIDLDGSASAGWEDAD</sequence>
<dbReference type="SUPFAM" id="SSF56204">
    <property type="entry name" value="Hect, E3 ligase catalytic domain"/>
    <property type="match status" value="1"/>
</dbReference>
<evidence type="ECO:0000256" key="3">
    <source>
        <dbReference type="PROSITE-ProRule" id="PRU00104"/>
    </source>
</evidence>
<dbReference type="InterPro" id="IPR042469">
    <property type="entry name" value="HECTD3"/>
</dbReference>
<evidence type="ECO:0000256" key="4">
    <source>
        <dbReference type="SAM" id="Coils"/>
    </source>
</evidence>
<dbReference type="Pfam" id="PF00632">
    <property type="entry name" value="HECT"/>
    <property type="match status" value="1"/>
</dbReference>
<dbReference type="Gene3D" id="3.90.1750.10">
    <property type="entry name" value="Hect, E3 ligase catalytic domains"/>
    <property type="match status" value="1"/>
</dbReference>